<dbReference type="Proteomes" id="UP000095767">
    <property type="component" value="Unassembled WGS sequence"/>
</dbReference>
<feature type="transmembrane region" description="Helical" evidence="1">
    <location>
        <begin position="272"/>
        <end position="299"/>
    </location>
</feature>
<feature type="transmembrane region" description="Helical" evidence="1">
    <location>
        <begin position="104"/>
        <end position="122"/>
    </location>
</feature>
<accession>A0A1E5WFX0</accession>
<dbReference type="PANTHER" id="PTHR33115:SF22">
    <property type="entry name" value="OS12G0449900 PROTEIN"/>
    <property type="match status" value="1"/>
</dbReference>
<evidence type="ECO:0008006" key="4">
    <source>
        <dbReference type="Google" id="ProtNLM"/>
    </source>
</evidence>
<dbReference type="PANTHER" id="PTHR33115">
    <property type="entry name" value="ARM REPEAT SUPERFAMILY PROTEIN"/>
    <property type="match status" value="1"/>
</dbReference>
<sequence>MDPKACQFMRIASYVLAAVAVYALAVAAVGILTVGMPPSCLMLLDIYFTFALSYAVICFRHLFANDPMDPKARHQLLRIASYVLAVAAYGNAVRNLMFPTARFRLMPCLYVTFALSYAVIRFRRWLHPRRDRPLLLRHHLHQVIHDLGYTATVLGAFLVLFYAGHRVDDSEEAVGASFRIDDSKWDEVAIINGYAVFMGYLDDGRIGIPIKLESFVSTSWVFNFRLKEKLSDMVRSWWGLLYTVFATVNNEEREFKGRNKVKRTFILAGIQGLALGIILCPLGVLCLLGLYISAGVSLWRLMEHDYGDDRGANLKPALQVLYTLAVAQGVLFGYKAMYGNVSRIRLAKLVAEDGTVDEELVVQYLEETLSGCEKDPSFTSGRNLVTYGVDLMTEPMSNEGFISGIRVLGGVIKNYSGMERGRKVLAKHLLARSDSSGRMIERLLETVGSKSPYSREVREHAARIVALVARGIRLESFPGVIECISSVLEESNQLDSRFDWARREYGDNKLKHYERVEMLERYELEYLIYDCESPDSPDFSLRSLIQWLVQCLLRKRKPMENKRKERRTVHGFDGLLTEALNIIHQLAVDEDNRRRIMSNTVLQHKIAMAPLKLHRDNHDACSVFHRSELQLLEKCWVLMEWLVKETNSGALM</sequence>
<keyword evidence="1" id="KW-0812">Transmembrane</keyword>
<protein>
    <recommendedName>
        <fullName evidence="4">DUF4220 domain-containing protein</fullName>
    </recommendedName>
</protein>
<keyword evidence="3" id="KW-1185">Reference proteome</keyword>
<gene>
    <name evidence="2" type="ORF">BAE44_0002688</name>
</gene>
<feature type="transmembrane region" description="Helical" evidence="1">
    <location>
        <begin position="319"/>
        <end position="338"/>
    </location>
</feature>
<reference evidence="2 3" key="1">
    <citation type="submission" date="2016-09" db="EMBL/GenBank/DDBJ databases">
        <title>The draft genome of Dichanthelium oligosanthes: A C3 panicoid grass species.</title>
        <authorList>
            <person name="Studer A.J."/>
            <person name="Schnable J.C."/>
            <person name="Brutnell T.P."/>
        </authorList>
    </citation>
    <scope>NUCLEOTIDE SEQUENCE [LARGE SCALE GENOMIC DNA]</scope>
    <source>
        <strain evidence="3">cv. Kellogg 1175</strain>
        <tissue evidence="2">Leaf</tissue>
    </source>
</reference>
<dbReference type="AlphaFoldDB" id="A0A1E5WFX0"/>
<evidence type="ECO:0000313" key="3">
    <source>
        <dbReference type="Proteomes" id="UP000095767"/>
    </source>
</evidence>
<dbReference type="OrthoDB" id="694583at2759"/>
<organism evidence="2 3">
    <name type="scientific">Dichanthelium oligosanthes</name>
    <dbReference type="NCBI Taxonomy" id="888268"/>
    <lineage>
        <taxon>Eukaryota</taxon>
        <taxon>Viridiplantae</taxon>
        <taxon>Streptophyta</taxon>
        <taxon>Embryophyta</taxon>
        <taxon>Tracheophyta</taxon>
        <taxon>Spermatophyta</taxon>
        <taxon>Magnoliopsida</taxon>
        <taxon>Liliopsida</taxon>
        <taxon>Poales</taxon>
        <taxon>Poaceae</taxon>
        <taxon>PACMAD clade</taxon>
        <taxon>Panicoideae</taxon>
        <taxon>Panicodae</taxon>
        <taxon>Paniceae</taxon>
        <taxon>Dichantheliinae</taxon>
        <taxon>Dichanthelium</taxon>
    </lineage>
</organism>
<dbReference type="STRING" id="888268.A0A1E5WFX0"/>
<proteinExistence type="predicted"/>
<evidence type="ECO:0000256" key="1">
    <source>
        <dbReference type="SAM" id="Phobius"/>
    </source>
</evidence>
<evidence type="ECO:0000313" key="2">
    <source>
        <dbReference type="EMBL" id="OEL36293.1"/>
    </source>
</evidence>
<feature type="transmembrane region" description="Helical" evidence="1">
    <location>
        <begin position="46"/>
        <end position="63"/>
    </location>
</feature>
<name>A0A1E5WFX0_9POAL</name>
<dbReference type="EMBL" id="LWDX02009581">
    <property type="protein sequence ID" value="OEL36293.1"/>
    <property type="molecule type" value="Genomic_DNA"/>
</dbReference>
<keyword evidence="1" id="KW-1133">Transmembrane helix</keyword>
<keyword evidence="1" id="KW-0472">Membrane</keyword>
<comment type="caution">
    <text evidence="2">The sequence shown here is derived from an EMBL/GenBank/DDBJ whole genome shotgun (WGS) entry which is preliminary data.</text>
</comment>
<feature type="transmembrane region" description="Helical" evidence="1">
    <location>
        <begin position="12"/>
        <end position="34"/>
    </location>
</feature>
<feature type="transmembrane region" description="Helical" evidence="1">
    <location>
        <begin position="75"/>
        <end position="92"/>
    </location>
</feature>